<sequence length="173" mass="19348">MSNQSDNTKAFSEFRKELLAMLGDIREIDKNVLNQAVNEGVAFAKRKTPTGDHPNPVTFTVKNGPKAGTEVSFDIHKSAEASACAMVGGWLRWNWHKLPTKRTGSGVEAELVNNAEYASFWNDGHNIKNTKNGPSKGWKKGTKVLEKTSTYIDRRMTVLFEKEVKAVQNKHDK</sequence>
<accession>A0AA41FI22</accession>
<dbReference type="InterPro" id="IPR010064">
    <property type="entry name" value="HK97-gp10_tail"/>
</dbReference>
<reference evidence="1" key="1">
    <citation type="journal article" date="2021" name="Gut Microbes">
        <title>A synthetic consortium of 100 gut commensals modulates the composition and function in a colon model of the microbiome of elderly subjects.</title>
        <authorList>
            <person name="Perez M."/>
            <person name="Ntemiri A."/>
            <person name="Tan H."/>
            <person name="Harris H.M.B."/>
            <person name="Roager H.M."/>
            <person name="Ribiere C."/>
            <person name="O'Toole P.W."/>
        </authorList>
    </citation>
    <scope>NUCLEOTIDE SEQUENCE</scope>
    <source>
        <strain evidence="1">MCC335</strain>
    </source>
</reference>
<evidence type="ECO:0000313" key="2">
    <source>
        <dbReference type="Proteomes" id="UP000708338"/>
    </source>
</evidence>
<evidence type="ECO:0000313" key="1">
    <source>
        <dbReference type="EMBL" id="MBT9812054.1"/>
    </source>
</evidence>
<protein>
    <submittedName>
        <fullName evidence="1">HK97 gp10 family phage protein</fullName>
    </submittedName>
</protein>
<dbReference type="Proteomes" id="UP000708338">
    <property type="component" value="Unassembled WGS sequence"/>
</dbReference>
<comment type="caution">
    <text evidence="1">The sequence shown here is derived from an EMBL/GenBank/DDBJ whole genome shotgun (WGS) entry which is preliminary data.</text>
</comment>
<name>A0AA41FI22_9FIRM</name>
<gene>
    <name evidence="1" type="ORF">GPL26_20755</name>
</gene>
<organism evidence="1 2">
    <name type="scientific">Enterocloster citroniae</name>
    <dbReference type="NCBI Taxonomy" id="358743"/>
    <lineage>
        <taxon>Bacteria</taxon>
        <taxon>Bacillati</taxon>
        <taxon>Bacillota</taxon>
        <taxon>Clostridia</taxon>
        <taxon>Lachnospirales</taxon>
        <taxon>Lachnospiraceae</taxon>
        <taxon>Enterocloster</taxon>
    </lineage>
</organism>
<dbReference type="EMBL" id="WQPS01000043">
    <property type="protein sequence ID" value="MBT9812054.1"/>
    <property type="molecule type" value="Genomic_DNA"/>
</dbReference>
<proteinExistence type="predicted"/>
<dbReference type="Pfam" id="PF04883">
    <property type="entry name" value="HK97-gp10_like"/>
    <property type="match status" value="1"/>
</dbReference>
<dbReference type="RefSeq" id="WP_117450501.1">
    <property type="nucleotide sequence ID" value="NZ_CABJDD010000002.1"/>
</dbReference>
<dbReference type="AlphaFoldDB" id="A0AA41FI22"/>